<dbReference type="AlphaFoldDB" id="A0A1A6C0F2"/>
<organism evidence="7 8">
    <name type="scientific">Acidihalobacter prosperus</name>
    <dbReference type="NCBI Taxonomy" id="160660"/>
    <lineage>
        <taxon>Bacteria</taxon>
        <taxon>Pseudomonadati</taxon>
        <taxon>Pseudomonadota</taxon>
        <taxon>Gammaproteobacteria</taxon>
        <taxon>Chromatiales</taxon>
        <taxon>Ectothiorhodospiraceae</taxon>
        <taxon>Acidihalobacter</taxon>
    </lineage>
</organism>
<feature type="domain" description="Rod shape-determining protein MreC beta-barrel core" evidence="6">
    <location>
        <begin position="110"/>
        <end position="255"/>
    </location>
</feature>
<accession>A0A1A6C0F2</accession>
<dbReference type="EMBL" id="JQSG02000006">
    <property type="protein sequence ID" value="OBS08034.1"/>
    <property type="molecule type" value="Genomic_DNA"/>
</dbReference>
<dbReference type="InterPro" id="IPR055342">
    <property type="entry name" value="MreC_beta-barrel_core"/>
</dbReference>
<protein>
    <recommendedName>
        <fullName evidence="2 5">Cell shape-determining protein MreC</fullName>
    </recommendedName>
    <alternativeName>
        <fullName evidence="4 5">Cell shape protein MreC</fullName>
    </alternativeName>
</protein>
<dbReference type="STRING" id="160660.BJI67_13975"/>
<dbReference type="PIRSF" id="PIRSF038471">
    <property type="entry name" value="MreC"/>
    <property type="match status" value="1"/>
</dbReference>
<dbReference type="PANTHER" id="PTHR34138:SF1">
    <property type="entry name" value="CELL SHAPE-DETERMINING PROTEIN MREC"/>
    <property type="match status" value="1"/>
</dbReference>
<keyword evidence="8" id="KW-1185">Reference proteome</keyword>
<evidence type="ECO:0000256" key="3">
    <source>
        <dbReference type="ARBA" id="ARBA00022960"/>
    </source>
</evidence>
<gene>
    <name evidence="7" type="ORF">Thpro_022284</name>
</gene>
<comment type="function">
    <text evidence="5">Involved in formation and maintenance of cell shape.</text>
</comment>
<dbReference type="Pfam" id="PF04085">
    <property type="entry name" value="MreC"/>
    <property type="match status" value="1"/>
</dbReference>
<evidence type="ECO:0000313" key="8">
    <source>
        <dbReference type="Proteomes" id="UP000029273"/>
    </source>
</evidence>
<evidence type="ECO:0000256" key="1">
    <source>
        <dbReference type="ARBA" id="ARBA00009369"/>
    </source>
</evidence>
<comment type="caution">
    <text evidence="7">The sequence shown here is derived from an EMBL/GenBank/DDBJ whole genome shotgun (WGS) entry which is preliminary data.</text>
</comment>
<name>A0A1A6C0F2_9GAMM</name>
<dbReference type="PANTHER" id="PTHR34138">
    <property type="entry name" value="CELL SHAPE-DETERMINING PROTEIN MREC"/>
    <property type="match status" value="1"/>
</dbReference>
<dbReference type="GO" id="GO:0008360">
    <property type="term" value="P:regulation of cell shape"/>
    <property type="evidence" value="ECO:0007669"/>
    <property type="project" value="UniProtKB-KW"/>
</dbReference>
<evidence type="ECO:0000256" key="4">
    <source>
        <dbReference type="ARBA" id="ARBA00032089"/>
    </source>
</evidence>
<keyword evidence="3 5" id="KW-0133">Cell shape</keyword>
<evidence type="ECO:0000256" key="2">
    <source>
        <dbReference type="ARBA" id="ARBA00013855"/>
    </source>
</evidence>
<dbReference type="InterPro" id="IPR042177">
    <property type="entry name" value="Cell/Rod_1"/>
</dbReference>
<dbReference type="Gene3D" id="2.40.10.340">
    <property type="entry name" value="Rod shape-determining protein MreC, domain 1"/>
    <property type="match status" value="1"/>
</dbReference>
<evidence type="ECO:0000259" key="6">
    <source>
        <dbReference type="Pfam" id="PF04085"/>
    </source>
</evidence>
<reference evidence="7 8" key="1">
    <citation type="journal article" date="2014" name="Genome Announc.">
        <title>Draft Genome Sequence of the Iron-Oxidizing, Acidophilic, and Halotolerant 'Thiobacillus prosperus' Type Strain DSM 5130.</title>
        <authorList>
            <person name="Ossandon F.J."/>
            <person name="Cardenas J.P."/>
            <person name="Corbett M."/>
            <person name="Quatrini R."/>
            <person name="Holmes D.S."/>
            <person name="Watkin E."/>
        </authorList>
    </citation>
    <scope>NUCLEOTIDE SEQUENCE [LARGE SCALE GENOMIC DNA]</scope>
    <source>
        <strain evidence="7 8">DSM 5130</strain>
    </source>
</reference>
<dbReference type="Proteomes" id="UP000029273">
    <property type="component" value="Unassembled WGS sequence"/>
</dbReference>
<proteinExistence type="inferred from homology"/>
<dbReference type="NCBIfam" id="TIGR00219">
    <property type="entry name" value="mreC"/>
    <property type="match status" value="1"/>
</dbReference>
<evidence type="ECO:0000313" key="7">
    <source>
        <dbReference type="EMBL" id="OBS08034.1"/>
    </source>
</evidence>
<comment type="similarity">
    <text evidence="1 5">Belongs to the MreC family.</text>
</comment>
<dbReference type="InterPro" id="IPR007221">
    <property type="entry name" value="MreC"/>
</dbReference>
<dbReference type="InterPro" id="IPR042175">
    <property type="entry name" value="Cell/Rod_MreC_2"/>
</dbReference>
<sequence length="279" mass="30826">MLLIALSVALMTADQRLAALREARSTLEYVVYPLQILASLPNRAGHWLGEAFSSHTQLIESNRRLRRDNLLLEAKLQKFQALASENAHLRQLLNASEHANEKVKIARLVSIDLDPYSQRELINQGSRNGVYRGQPVIDATGLMGQVIQVGPFNAQVLLIADPSSAVPVIDTRSGLRLLAIGTGQPDALDVRSAPVNADIRVGDLLSTSGLGERFPPHYPVCQVTQVRREPGDPFAKVLCRPTAQLDRHREVLLLWYHPAHKPDAAETEPATPERHGKHK</sequence>
<dbReference type="GO" id="GO:0005886">
    <property type="term" value="C:plasma membrane"/>
    <property type="evidence" value="ECO:0007669"/>
    <property type="project" value="TreeGrafter"/>
</dbReference>
<evidence type="ECO:0000256" key="5">
    <source>
        <dbReference type="PIRNR" id="PIRNR038471"/>
    </source>
</evidence>
<dbReference type="Gene3D" id="2.40.10.350">
    <property type="entry name" value="Rod shape-determining protein MreC, domain 2"/>
    <property type="match status" value="1"/>
</dbReference>